<feature type="chain" id="PRO_5019870229" description="Pollen allergen Ole e 1 family" evidence="3">
    <location>
        <begin position="28"/>
        <end position="173"/>
    </location>
</feature>
<evidence type="ECO:0000313" key="5">
    <source>
        <dbReference type="Proteomes" id="UP000595140"/>
    </source>
</evidence>
<reference evidence="4 5" key="1">
    <citation type="submission" date="2018-04" db="EMBL/GenBank/DDBJ databases">
        <authorList>
            <person name="Vogel A."/>
        </authorList>
    </citation>
    <scope>NUCLEOTIDE SEQUENCE [LARGE SCALE GENOMIC DNA]</scope>
</reference>
<evidence type="ECO:0008006" key="6">
    <source>
        <dbReference type="Google" id="ProtNLM"/>
    </source>
</evidence>
<keyword evidence="3" id="KW-0732">Signal</keyword>
<feature type="signal peptide" evidence="3">
    <location>
        <begin position="1"/>
        <end position="27"/>
    </location>
</feature>
<evidence type="ECO:0000256" key="2">
    <source>
        <dbReference type="ARBA" id="ARBA00023157"/>
    </source>
</evidence>
<dbReference type="PANTHER" id="PTHR31614">
    <property type="entry name" value="PROTEIN DOWNSTREAM OF FLC-RELATED"/>
    <property type="match status" value="1"/>
</dbReference>
<dbReference type="AlphaFoldDB" id="A0A484M0L6"/>
<sequence>MANKLQYALLIIAGAICLASLLTFTDAAADPHFQVVGTVYCDTCRAKFVTRVSERMPGAKVRLECYNNTDGKLTYSADGETDSNGVYNIDAVGEHQDEFCGVKPVKSSKDDCTEIIEDGWAKDFTRVTLTTKNGIADMARNVNPILYLKDKPIAACPEVFKELRYIPGENQHP</sequence>
<evidence type="ECO:0000256" key="1">
    <source>
        <dbReference type="ARBA" id="ARBA00010049"/>
    </source>
</evidence>
<dbReference type="PANTHER" id="PTHR31614:SF2">
    <property type="entry name" value="F28N24.16 PROTEIN"/>
    <property type="match status" value="1"/>
</dbReference>
<dbReference type="InterPro" id="IPR006041">
    <property type="entry name" value="Pollen_Ole_e1_allergen"/>
</dbReference>
<dbReference type="Proteomes" id="UP000595140">
    <property type="component" value="Unassembled WGS sequence"/>
</dbReference>
<dbReference type="EMBL" id="OOIL02002240">
    <property type="protein sequence ID" value="VFQ81618.1"/>
    <property type="molecule type" value="Genomic_DNA"/>
</dbReference>
<accession>A0A484M0L6</accession>
<keyword evidence="2" id="KW-1015">Disulfide bond</keyword>
<keyword evidence="5" id="KW-1185">Reference proteome</keyword>
<organism evidence="4 5">
    <name type="scientific">Cuscuta campestris</name>
    <dbReference type="NCBI Taxonomy" id="132261"/>
    <lineage>
        <taxon>Eukaryota</taxon>
        <taxon>Viridiplantae</taxon>
        <taxon>Streptophyta</taxon>
        <taxon>Embryophyta</taxon>
        <taxon>Tracheophyta</taxon>
        <taxon>Spermatophyta</taxon>
        <taxon>Magnoliopsida</taxon>
        <taxon>eudicotyledons</taxon>
        <taxon>Gunneridae</taxon>
        <taxon>Pentapetalae</taxon>
        <taxon>asterids</taxon>
        <taxon>lamiids</taxon>
        <taxon>Solanales</taxon>
        <taxon>Convolvulaceae</taxon>
        <taxon>Cuscuteae</taxon>
        <taxon>Cuscuta</taxon>
        <taxon>Cuscuta subgen. Grammica</taxon>
        <taxon>Cuscuta sect. Cleistogrammica</taxon>
    </lineage>
</organism>
<evidence type="ECO:0000313" key="4">
    <source>
        <dbReference type="EMBL" id="VFQ81618.1"/>
    </source>
</evidence>
<protein>
    <recommendedName>
        <fullName evidence="6">Pollen allergen Ole e 1 family</fullName>
    </recommendedName>
</protein>
<dbReference type="OrthoDB" id="1888725at2759"/>
<proteinExistence type="inferred from homology"/>
<evidence type="ECO:0000256" key="3">
    <source>
        <dbReference type="SAM" id="SignalP"/>
    </source>
</evidence>
<name>A0A484M0L6_9ASTE</name>
<gene>
    <name evidence="4" type="ORF">CCAM_LOCUS23394</name>
</gene>
<comment type="similarity">
    <text evidence="1">Belongs to the Ole e I family.</text>
</comment>
<dbReference type="Pfam" id="PF01190">
    <property type="entry name" value="Pollen_Ole_e_1"/>
    <property type="match status" value="1"/>
</dbReference>